<dbReference type="FunFam" id="3.40.50.1100:FF:000001">
    <property type="entry name" value="Tryptophan synthase beta chain"/>
    <property type="match status" value="1"/>
</dbReference>
<protein>
    <recommendedName>
        <fullName evidence="12">Tryptophan synthase beta chain</fullName>
        <ecNumber evidence="12">4.2.1.20</ecNumber>
    </recommendedName>
</protein>
<dbReference type="AlphaFoldDB" id="R9AWV4"/>
<dbReference type="EMBL" id="AQFM01000039">
    <property type="protein sequence ID" value="EOR06505.1"/>
    <property type="molecule type" value="Genomic_DNA"/>
</dbReference>
<evidence type="ECO:0000256" key="2">
    <source>
        <dbReference type="ARBA" id="ARBA00002786"/>
    </source>
</evidence>
<evidence type="ECO:0000259" key="13">
    <source>
        <dbReference type="Pfam" id="PF00291"/>
    </source>
</evidence>
<dbReference type="PANTHER" id="PTHR48077:SF3">
    <property type="entry name" value="TRYPTOPHAN SYNTHASE"/>
    <property type="match status" value="1"/>
</dbReference>
<evidence type="ECO:0000256" key="1">
    <source>
        <dbReference type="ARBA" id="ARBA00001933"/>
    </source>
</evidence>
<evidence type="ECO:0000256" key="3">
    <source>
        <dbReference type="ARBA" id="ARBA00004733"/>
    </source>
</evidence>
<organism evidence="14 15">
    <name type="scientific">Acinetobacter tandoii DSM 14970 = CIP 107469</name>
    <dbReference type="NCBI Taxonomy" id="1120927"/>
    <lineage>
        <taxon>Bacteria</taxon>
        <taxon>Pseudomonadati</taxon>
        <taxon>Pseudomonadota</taxon>
        <taxon>Gammaproteobacteria</taxon>
        <taxon>Moraxellales</taxon>
        <taxon>Moraxellaceae</taxon>
        <taxon>Acinetobacter</taxon>
    </lineage>
</organism>
<comment type="pathway">
    <text evidence="3 12">Amino-acid biosynthesis; L-tryptophan biosynthesis; L-tryptophan from chorismate: step 5/5.</text>
</comment>
<comment type="catalytic activity">
    <reaction evidence="11 12">
        <text>(1S,2R)-1-C-(indol-3-yl)glycerol 3-phosphate + L-serine = D-glyceraldehyde 3-phosphate + L-tryptophan + H2O</text>
        <dbReference type="Rhea" id="RHEA:10532"/>
        <dbReference type="ChEBI" id="CHEBI:15377"/>
        <dbReference type="ChEBI" id="CHEBI:33384"/>
        <dbReference type="ChEBI" id="CHEBI:57912"/>
        <dbReference type="ChEBI" id="CHEBI:58866"/>
        <dbReference type="ChEBI" id="CHEBI:59776"/>
        <dbReference type="EC" id="4.2.1.20"/>
    </reaction>
</comment>
<keyword evidence="10 12" id="KW-0456">Lyase</keyword>
<dbReference type="OrthoDB" id="9766131at2"/>
<dbReference type="SUPFAM" id="SSF53686">
    <property type="entry name" value="Tryptophan synthase beta subunit-like PLP-dependent enzymes"/>
    <property type="match status" value="1"/>
</dbReference>
<keyword evidence="8 12" id="KW-0663">Pyridoxal phosphate</keyword>
<dbReference type="CDD" id="cd06446">
    <property type="entry name" value="Trp-synth_B"/>
    <property type="match status" value="1"/>
</dbReference>
<dbReference type="UniPathway" id="UPA00035">
    <property type="reaction ID" value="UER00044"/>
</dbReference>
<dbReference type="InterPro" id="IPR006653">
    <property type="entry name" value="Trp_synth_b_CS"/>
</dbReference>
<dbReference type="InterPro" id="IPR006654">
    <property type="entry name" value="Trp_synth_beta"/>
</dbReference>
<evidence type="ECO:0000256" key="4">
    <source>
        <dbReference type="ARBA" id="ARBA00009982"/>
    </source>
</evidence>
<dbReference type="InterPro" id="IPR036052">
    <property type="entry name" value="TrpB-like_PALP_sf"/>
</dbReference>
<dbReference type="Proteomes" id="UP000016201">
    <property type="component" value="Unassembled WGS sequence"/>
</dbReference>
<dbReference type="eggNOG" id="COG0133">
    <property type="taxonomic scope" value="Bacteria"/>
</dbReference>
<dbReference type="Gene3D" id="3.40.50.1100">
    <property type="match status" value="2"/>
</dbReference>
<sequence>MTTPYTGNGPDDLGFFGKFGGCYMPESLMPALQELEQAFNTVRHKPEFWAEYQQILTDFVGRPSPLFYAKNLTAYAGGARIYLKREDLNHTGAHKINNCVGQILLAKFMGKTRIIAETGAGQHGVATATVCALFKMKCTIFMGETDIQRQQMNVERMKLLGAEIRSVQKGRGTLKDAMNEALRDWIRHVDTTYYLLGTGAGPHPYPVMVREFQKIIGLEARNQILLKENKLPDALVACVGGGSNALGLMHPFLQDPNVKMFGVEAGGKGTHTGEHAASICKGQVGVLHGNLTYLLQDLDGQILEGHSISAGLDYPGVGPEHGLLFETGRVTYTAITDQEAVNAFQLLSQQEGIIPALESSHAIAYAIQLAQEMQPEQIIIVNLSGRGDKDLNTVKKYLAGATA</sequence>
<dbReference type="NCBIfam" id="TIGR00263">
    <property type="entry name" value="trpB"/>
    <property type="match status" value="1"/>
</dbReference>
<accession>R9AWV4</accession>
<dbReference type="HAMAP" id="MF_00133">
    <property type="entry name" value="Trp_synth_beta"/>
    <property type="match status" value="1"/>
</dbReference>
<keyword evidence="9 12" id="KW-0057">Aromatic amino acid biosynthesis</keyword>
<comment type="cofactor">
    <cofactor evidence="1 12">
        <name>pyridoxal 5'-phosphate</name>
        <dbReference type="ChEBI" id="CHEBI:597326"/>
    </cofactor>
</comment>
<evidence type="ECO:0000256" key="7">
    <source>
        <dbReference type="ARBA" id="ARBA00022822"/>
    </source>
</evidence>
<comment type="similarity">
    <text evidence="4 12">Belongs to the TrpB family.</text>
</comment>
<dbReference type="GO" id="GO:0004834">
    <property type="term" value="F:tryptophan synthase activity"/>
    <property type="evidence" value="ECO:0007669"/>
    <property type="project" value="UniProtKB-UniRule"/>
</dbReference>
<feature type="modified residue" description="N6-(pyridoxal phosphate)lysine" evidence="12">
    <location>
        <position position="95"/>
    </location>
</feature>
<evidence type="ECO:0000256" key="5">
    <source>
        <dbReference type="ARBA" id="ARBA00011270"/>
    </source>
</evidence>
<keyword evidence="6 12" id="KW-0028">Amino-acid biosynthesis</keyword>
<dbReference type="RefSeq" id="WP_016167413.1">
    <property type="nucleotide sequence ID" value="NZ_JHZG01000004.1"/>
</dbReference>
<name>R9AWV4_9GAMM</name>
<evidence type="ECO:0000256" key="8">
    <source>
        <dbReference type="ARBA" id="ARBA00022898"/>
    </source>
</evidence>
<dbReference type="Pfam" id="PF00291">
    <property type="entry name" value="PALP"/>
    <property type="match status" value="1"/>
</dbReference>
<evidence type="ECO:0000256" key="11">
    <source>
        <dbReference type="ARBA" id="ARBA00049047"/>
    </source>
</evidence>
<evidence type="ECO:0000256" key="10">
    <source>
        <dbReference type="ARBA" id="ARBA00023239"/>
    </source>
</evidence>
<feature type="domain" description="Tryptophan synthase beta chain-like PALP" evidence="13">
    <location>
        <begin position="61"/>
        <end position="385"/>
    </location>
</feature>
<keyword evidence="15" id="KW-1185">Reference proteome</keyword>
<evidence type="ECO:0000256" key="9">
    <source>
        <dbReference type="ARBA" id="ARBA00023141"/>
    </source>
</evidence>
<evidence type="ECO:0000256" key="6">
    <source>
        <dbReference type="ARBA" id="ARBA00022605"/>
    </source>
</evidence>
<dbReference type="PROSITE" id="PS00168">
    <property type="entry name" value="TRP_SYNTHASE_BETA"/>
    <property type="match status" value="1"/>
</dbReference>
<reference evidence="14 15" key="1">
    <citation type="submission" date="2013-03" db="EMBL/GenBank/DDBJ databases">
        <title>The Genome Sequence of Acinetobacter tandoii CIP 107469.</title>
        <authorList>
            <consortium name="The Broad Institute Genome Sequencing Platform"/>
            <consortium name="The Broad Institute Genome Sequencing Center for Infectious Disease"/>
            <person name="Cerqueira G."/>
            <person name="Feldgarden M."/>
            <person name="Courvalin P."/>
            <person name="Perichon B."/>
            <person name="Grillot-Courvalin C."/>
            <person name="Clermont D."/>
            <person name="Rocha E."/>
            <person name="Yoon E.-J."/>
            <person name="Nemec A."/>
            <person name="Walker B."/>
            <person name="Young S.K."/>
            <person name="Zeng Q."/>
            <person name="Gargeya S."/>
            <person name="Fitzgerald M."/>
            <person name="Haas B."/>
            <person name="Abouelleil A."/>
            <person name="Alvarado L."/>
            <person name="Arachchi H.M."/>
            <person name="Berlin A.M."/>
            <person name="Chapman S.B."/>
            <person name="Dewar J."/>
            <person name="Goldberg J."/>
            <person name="Griggs A."/>
            <person name="Gujja S."/>
            <person name="Hansen M."/>
            <person name="Howarth C."/>
            <person name="Imamovic A."/>
            <person name="Larimer J."/>
            <person name="McCowan C."/>
            <person name="Murphy C."/>
            <person name="Neiman D."/>
            <person name="Pearson M."/>
            <person name="Priest M."/>
            <person name="Roberts A."/>
            <person name="Saif S."/>
            <person name="Shea T."/>
            <person name="Sisk P."/>
            <person name="Sykes S."/>
            <person name="Wortman J."/>
            <person name="Nusbaum C."/>
            <person name="Birren B."/>
        </authorList>
    </citation>
    <scope>NUCLEOTIDE SEQUENCE [LARGE SCALE GENOMIC DNA]</scope>
    <source>
        <strain evidence="14 15">CIP 107469</strain>
    </source>
</reference>
<comment type="subunit">
    <text evidence="5 12">Tetramer of two alpha and two beta chains.</text>
</comment>
<evidence type="ECO:0000313" key="15">
    <source>
        <dbReference type="Proteomes" id="UP000016201"/>
    </source>
</evidence>
<dbReference type="InterPro" id="IPR023026">
    <property type="entry name" value="Trp_synth_beta/beta-like"/>
</dbReference>
<proteinExistence type="inferred from homology"/>
<dbReference type="InterPro" id="IPR001926">
    <property type="entry name" value="TrpB-like_PALP"/>
</dbReference>
<dbReference type="PANTHER" id="PTHR48077">
    <property type="entry name" value="TRYPTOPHAN SYNTHASE-RELATED"/>
    <property type="match status" value="1"/>
</dbReference>
<dbReference type="GO" id="GO:0005737">
    <property type="term" value="C:cytoplasm"/>
    <property type="evidence" value="ECO:0007669"/>
    <property type="project" value="TreeGrafter"/>
</dbReference>
<keyword evidence="7 12" id="KW-0822">Tryptophan biosynthesis</keyword>
<gene>
    <name evidence="12" type="primary">trpB</name>
    <name evidence="14" type="ORF">I593_02373</name>
</gene>
<evidence type="ECO:0000256" key="12">
    <source>
        <dbReference type="HAMAP-Rule" id="MF_00133"/>
    </source>
</evidence>
<dbReference type="EC" id="4.2.1.20" evidence="12"/>
<evidence type="ECO:0000313" key="14">
    <source>
        <dbReference type="EMBL" id="EOR06505.1"/>
    </source>
</evidence>
<dbReference type="FunFam" id="3.40.50.1100:FF:000004">
    <property type="entry name" value="Tryptophan synthase beta chain"/>
    <property type="match status" value="1"/>
</dbReference>
<comment type="function">
    <text evidence="2 12">The beta subunit is responsible for the synthesis of L-tryptophan from indole and L-serine.</text>
</comment>
<dbReference type="PIRSF" id="PIRSF001413">
    <property type="entry name" value="Trp_syn_beta"/>
    <property type="match status" value="1"/>
</dbReference>
<dbReference type="PATRIC" id="fig|1120927.3.peg.2305"/>
<comment type="caution">
    <text evidence="14">The sequence shown here is derived from an EMBL/GenBank/DDBJ whole genome shotgun (WGS) entry which is preliminary data.</text>
</comment>